<dbReference type="InterPro" id="IPR023214">
    <property type="entry name" value="HAD_sf"/>
</dbReference>
<feature type="region of interest" description="Disordered" evidence="3">
    <location>
        <begin position="299"/>
        <end position="324"/>
    </location>
</feature>
<reference evidence="4 5" key="1">
    <citation type="journal article" date="2020" name="Elife">
        <title>Loss of centromere function drives karyotype evolution in closely related Malassezia species.</title>
        <authorList>
            <person name="Sankaranarayanan S.R."/>
            <person name="Ianiri G."/>
            <person name="Coelho M.A."/>
            <person name="Reza M.H."/>
            <person name="Thimmappa B.C."/>
            <person name="Ganguly P."/>
            <person name="Vadnala R.N."/>
            <person name="Sun S."/>
            <person name="Siddharthan R."/>
            <person name="Tellgren-Roth C."/>
            <person name="Dawson T.L."/>
            <person name="Heitman J."/>
            <person name="Sanyal K."/>
        </authorList>
    </citation>
    <scope>NUCLEOTIDE SEQUENCE [LARGE SCALE GENOMIC DNA]</scope>
    <source>
        <strain evidence="4">CBS14141</strain>
    </source>
</reference>
<evidence type="ECO:0000256" key="1">
    <source>
        <dbReference type="ARBA" id="ARBA00022801"/>
    </source>
</evidence>
<dbReference type="Pfam" id="PF13242">
    <property type="entry name" value="Hydrolase_like"/>
    <property type="match status" value="1"/>
</dbReference>
<name>A0ABY8EJ64_MALFU</name>
<dbReference type="GO" id="GO:0016787">
    <property type="term" value="F:hydrolase activity"/>
    <property type="evidence" value="ECO:0007669"/>
    <property type="project" value="UniProtKB-KW"/>
</dbReference>
<dbReference type="Proteomes" id="UP000818624">
    <property type="component" value="Chromosome 1"/>
</dbReference>
<dbReference type="NCBIfam" id="TIGR01460">
    <property type="entry name" value="HAD-SF-IIA"/>
    <property type="match status" value="1"/>
</dbReference>
<accession>A0ABY8EJ64</accession>
<dbReference type="SUPFAM" id="SSF56784">
    <property type="entry name" value="HAD-like"/>
    <property type="match status" value="1"/>
</dbReference>
<protein>
    <recommendedName>
        <fullName evidence="2">4-nitrophenylphosphatase</fullName>
        <shortName evidence="2">PNPPase</shortName>
        <ecNumber evidence="2">3.1.3.41</ecNumber>
    </recommendedName>
</protein>
<proteinExistence type="predicted"/>
<organism evidence="4 5">
    <name type="scientific">Malassezia furfur</name>
    <name type="common">Pityriasis versicolor infection agent</name>
    <name type="synonym">Pityrosporum furfur</name>
    <dbReference type="NCBI Taxonomy" id="55194"/>
    <lineage>
        <taxon>Eukaryota</taxon>
        <taxon>Fungi</taxon>
        <taxon>Dikarya</taxon>
        <taxon>Basidiomycota</taxon>
        <taxon>Ustilaginomycotina</taxon>
        <taxon>Malasseziomycetes</taxon>
        <taxon>Malasseziales</taxon>
        <taxon>Malasseziaceae</taxon>
        <taxon>Malassezia</taxon>
    </lineage>
</organism>
<gene>
    <name evidence="4" type="ORF">GLX27_000396</name>
</gene>
<dbReference type="PANTHER" id="PTHR19288:SF46">
    <property type="entry name" value="HALOACID DEHALOGENASE-LIKE HYDROLASE DOMAIN-CONTAINING PROTEIN 2"/>
    <property type="match status" value="1"/>
</dbReference>
<sequence length="324" mass="35467">MTEHKVPQGTYRHLEEPSHYNDLVDRYDNFLFDCDGVLWFGTEALPGVVSVLEKLRKRNKRVLFVTNNASKSRKTLLKRFKDLGIQASEDEVFSSASASALYLKEVLQFPSDRKVYVVGMAGLEEELDTVGIQHIGGTDPKEKVKIEGTDFTPLLQDGAMDDSVAAVLCGIDTDLSYAKIAKAFRYITRENATDEVQSGQKGGGCYFLCSNDDTTFPSQSGAWPGAGSCWIGIREASKRDPTVIGKPNQPMLDAILASHSFDKSRTLMVGDRLNTDIAFGAHGGLDTLLVLTGISKRDEVHEDNPPAVPTYITSGLGDLDVLEP</sequence>
<dbReference type="NCBIfam" id="TIGR01452">
    <property type="entry name" value="PGP_euk"/>
    <property type="match status" value="1"/>
</dbReference>
<dbReference type="InterPro" id="IPR006349">
    <property type="entry name" value="PGP_euk"/>
</dbReference>
<dbReference type="InterPro" id="IPR006357">
    <property type="entry name" value="HAD-SF_hydro_IIA"/>
</dbReference>
<evidence type="ECO:0000313" key="5">
    <source>
        <dbReference type="Proteomes" id="UP000818624"/>
    </source>
</evidence>
<dbReference type="InterPro" id="IPR036412">
    <property type="entry name" value="HAD-like_sf"/>
</dbReference>
<dbReference type="PIRSF" id="PIRSF000915">
    <property type="entry name" value="PGP-type_phosphatase"/>
    <property type="match status" value="1"/>
</dbReference>
<evidence type="ECO:0000256" key="2">
    <source>
        <dbReference type="PIRNR" id="PIRNR000915"/>
    </source>
</evidence>
<dbReference type="PANTHER" id="PTHR19288">
    <property type="entry name" value="4-NITROPHENYLPHOSPHATASE-RELATED"/>
    <property type="match status" value="1"/>
</dbReference>
<keyword evidence="1 2" id="KW-0378">Hydrolase</keyword>
<dbReference type="EC" id="3.1.3.41" evidence="2"/>
<keyword evidence="5" id="KW-1185">Reference proteome</keyword>
<dbReference type="EMBL" id="CP046234">
    <property type="protein sequence ID" value="WFD45772.1"/>
    <property type="molecule type" value="Genomic_DNA"/>
</dbReference>
<evidence type="ECO:0000313" key="4">
    <source>
        <dbReference type="EMBL" id="WFD45772.1"/>
    </source>
</evidence>
<dbReference type="Gene3D" id="3.40.50.1000">
    <property type="entry name" value="HAD superfamily/HAD-like"/>
    <property type="match status" value="2"/>
</dbReference>
<comment type="catalytic activity">
    <reaction evidence="2">
        <text>4-nitrophenyl phosphate + H2O = 4-nitrophenol + phosphate + H(+)</text>
        <dbReference type="Rhea" id="RHEA:21664"/>
        <dbReference type="ChEBI" id="CHEBI:15377"/>
        <dbReference type="ChEBI" id="CHEBI:15378"/>
        <dbReference type="ChEBI" id="CHEBI:43474"/>
        <dbReference type="ChEBI" id="CHEBI:57917"/>
        <dbReference type="ChEBI" id="CHEBI:61146"/>
        <dbReference type="EC" id="3.1.3.41"/>
    </reaction>
</comment>
<dbReference type="Pfam" id="PF13344">
    <property type="entry name" value="Hydrolase_6"/>
    <property type="match status" value="1"/>
</dbReference>
<evidence type="ECO:0000256" key="3">
    <source>
        <dbReference type="SAM" id="MobiDB-lite"/>
    </source>
</evidence>